<dbReference type="InterPro" id="IPR041588">
    <property type="entry name" value="Integrase_H2C2"/>
</dbReference>
<dbReference type="GO" id="GO:0003723">
    <property type="term" value="F:RNA binding"/>
    <property type="evidence" value="ECO:0007669"/>
    <property type="project" value="UniProtKB-KW"/>
</dbReference>
<reference evidence="22" key="1">
    <citation type="submission" date="2021-01" db="EMBL/GenBank/DDBJ databases">
        <authorList>
            <consortium name="Aspergillus chevalieri M1 genome sequencing consortium"/>
            <person name="Kazuki M."/>
            <person name="Futagami T."/>
        </authorList>
    </citation>
    <scope>NUCLEOTIDE SEQUENCE</scope>
    <source>
        <strain evidence="22">M1</strain>
    </source>
</reference>
<keyword evidence="10" id="KW-0460">Magnesium</keyword>
<evidence type="ECO:0000256" key="13">
    <source>
        <dbReference type="ARBA" id="ARBA00022918"/>
    </source>
</evidence>
<keyword evidence="12" id="KW-0229">DNA integration</keyword>
<dbReference type="PANTHER" id="PTHR37984">
    <property type="entry name" value="PROTEIN CBG26694"/>
    <property type="match status" value="1"/>
</dbReference>
<keyword evidence="7" id="KW-0064">Aspartyl protease</keyword>
<dbReference type="InterPro" id="IPR056924">
    <property type="entry name" value="SH3_Tf2-1"/>
</dbReference>
<name>A0A7R7VKE3_ASPCH</name>
<dbReference type="CDD" id="cd00303">
    <property type="entry name" value="retropepsin_like"/>
    <property type="match status" value="1"/>
</dbReference>
<dbReference type="InterPro" id="IPR016197">
    <property type="entry name" value="Chromo-like_dom_sf"/>
</dbReference>
<feature type="region of interest" description="Disordered" evidence="18">
    <location>
        <begin position="731"/>
        <end position="754"/>
    </location>
</feature>
<dbReference type="Gene3D" id="3.30.420.10">
    <property type="entry name" value="Ribonuclease H-like superfamily/Ribonuclease H"/>
    <property type="match status" value="1"/>
</dbReference>
<dbReference type="Pfam" id="PF00078">
    <property type="entry name" value="RVT_1"/>
    <property type="match status" value="1"/>
</dbReference>
<dbReference type="InterPro" id="IPR000953">
    <property type="entry name" value="Chromo/chromo_shadow_dom"/>
</dbReference>
<dbReference type="GeneID" id="66980681"/>
<evidence type="ECO:0000256" key="4">
    <source>
        <dbReference type="ARBA" id="ARBA00022695"/>
    </source>
</evidence>
<keyword evidence="11" id="KW-0694">RNA-binding</keyword>
<evidence type="ECO:0000256" key="6">
    <source>
        <dbReference type="ARBA" id="ARBA00022723"/>
    </source>
</evidence>
<evidence type="ECO:0000256" key="18">
    <source>
        <dbReference type="SAM" id="MobiDB-lite"/>
    </source>
</evidence>
<evidence type="ECO:0000256" key="17">
    <source>
        <dbReference type="ARBA" id="ARBA00023268"/>
    </source>
</evidence>
<feature type="compositionally biased region" description="Basic residues" evidence="18">
    <location>
        <begin position="1281"/>
        <end position="1290"/>
    </location>
</feature>
<evidence type="ECO:0000256" key="12">
    <source>
        <dbReference type="ARBA" id="ARBA00022908"/>
    </source>
</evidence>
<keyword evidence="8" id="KW-0255">Endonuclease</keyword>
<evidence type="ECO:0008006" key="24">
    <source>
        <dbReference type="Google" id="ProtNLM"/>
    </source>
</evidence>
<dbReference type="GO" id="GO:0006338">
    <property type="term" value="P:chromatin remodeling"/>
    <property type="evidence" value="ECO:0007669"/>
    <property type="project" value="UniProtKB-ARBA"/>
</dbReference>
<dbReference type="Pfam" id="PF17921">
    <property type="entry name" value="Integrase_H2C2"/>
    <property type="match status" value="1"/>
</dbReference>
<dbReference type="Pfam" id="PF24626">
    <property type="entry name" value="SH3_Tf2-1"/>
    <property type="match status" value="1"/>
</dbReference>
<feature type="domain" description="Chromo" evidence="19">
    <location>
        <begin position="1207"/>
        <end position="1256"/>
    </location>
</feature>
<dbReference type="InterPro" id="IPR043502">
    <property type="entry name" value="DNA/RNA_pol_sf"/>
</dbReference>
<keyword evidence="15" id="KW-0238">DNA-binding</keyword>
<dbReference type="KEGG" id="ache:ACHE_30309A"/>
<dbReference type="Gene3D" id="2.40.50.40">
    <property type="match status" value="1"/>
</dbReference>
<dbReference type="GO" id="GO:0004519">
    <property type="term" value="F:endonuclease activity"/>
    <property type="evidence" value="ECO:0007669"/>
    <property type="project" value="UniProtKB-KW"/>
</dbReference>
<dbReference type="GO" id="GO:0046872">
    <property type="term" value="F:metal ion binding"/>
    <property type="evidence" value="ECO:0007669"/>
    <property type="project" value="UniProtKB-KW"/>
</dbReference>
<evidence type="ECO:0000259" key="19">
    <source>
        <dbReference type="PROSITE" id="PS50013"/>
    </source>
</evidence>
<evidence type="ECO:0000256" key="9">
    <source>
        <dbReference type="ARBA" id="ARBA00022801"/>
    </source>
</evidence>
<evidence type="ECO:0000259" key="21">
    <source>
        <dbReference type="PROSITE" id="PS50994"/>
    </source>
</evidence>
<keyword evidence="23" id="KW-1185">Reference proteome</keyword>
<dbReference type="InterPro" id="IPR036397">
    <property type="entry name" value="RNaseH_sf"/>
</dbReference>
<protein>
    <recommendedName>
        <fullName evidence="24">Reverse transcriptase</fullName>
    </recommendedName>
</protein>
<evidence type="ECO:0000256" key="2">
    <source>
        <dbReference type="ARBA" id="ARBA00022670"/>
    </source>
</evidence>
<dbReference type="Pfam" id="PF00665">
    <property type="entry name" value="rve"/>
    <property type="match status" value="1"/>
</dbReference>
<dbReference type="InterPro" id="IPR001584">
    <property type="entry name" value="Integrase_cat-core"/>
</dbReference>
<evidence type="ECO:0000256" key="14">
    <source>
        <dbReference type="ARBA" id="ARBA00022932"/>
    </source>
</evidence>
<accession>A0A7R7VKE3</accession>
<evidence type="ECO:0000256" key="3">
    <source>
        <dbReference type="ARBA" id="ARBA00022679"/>
    </source>
</evidence>
<comment type="subunit">
    <text evidence="1">Component of the NuA4 histone acetyltransferase complex.</text>
</comment>
<keyword evidence="9" id="KW-0378">Hydrolase</keyword>
<feature type="compositionally biased region" description="Basic and acidic residues" evidence="18">
    <location>
        <begin position="225"/>
        <end position="245"/>
    </location>
</feature>
<dbReference type="PROSITE" id="PS50994">
    <property type="entry name" value="INTEGRASE"/>
    <property type="match status" value="1"/>
</dbReference>
<feature type="region of interest" description="Disordered" evidence="18">
    <location>
        <begin position="225"/>
        <end position="249"/>
    </location>
</feature>
<evidence type="ECO:0000256" key="5">
    <source>
        <dbReference type="ARBA" id="ARBA00022722"/>
    </source>
</evidence>
<keyword evidence="5" id="KW-0540">Nuclease</keyword>
<dbReference type="InterPro" id="IPR050951">
    <property type="entry name" value="Retrovirus_Pol_polyprotein"/>
</dbReference>
<dbReference type="GO" id="GO:0004190">
    <property type="term" value="F:aspartic-type endopeptidase activity"/>
    <property type="evidence" value="ECO:0007669"/>
    <property type="project" value="UniProtKB-KW"/>
</dbReference>
<dbReference type="Gene3D" id="3.30.70.270">
    <property type="match status" value="2"/>
</dbReference>
<dbReference type="PROSITE" id="PS50878">
    <property type="entry name" value="RT_POL"/>
    <property type="match status" value="1"/>
</dbReference>
<dbReference type="GO" id="GO:0003677">
    <property type="term" value="F:DNA binding"/>
    <property type="evidence" value="ECO:0007669"/>
    <property type="project" value="UniProtKB-KW"/>
</dbReference>
<evidence type="ECO:0000256" key="1">
    <source>
        <dbReference type="ARBA" id="ARBA00011353"/>
    </source>
</evidence>
<dbReference type="InterPro" id="IPR012337">
    <property type="entry name" value="RNaseH-like_sf"/>
</dbReference>
<proteinExistence type="predicted"/>
<evidence type="ECO:0000256" key="7">
    <source>
        <dbReference type="ARBA" id="ARBA00022750"/>
    </source>
</evidence>
<dbReference type="FunFam" id="3.30.70.270:FF:000063">
    <property type="entry name" value="Zinc knuckle domaincontaining protein"/>
    <property type="match status" value="1"/>
</dbReference>
<dbReference type="SMART" id="SM00298">
    <property type="entry name" value="CHROMO"/>
    <property type="match status" value="1"/>
</dbReference>
<reference evidence="22" key="2">
    <citation type="submission" date="2021-02" db="EMBL/GenBank/DDBJ databases">
        <title>Aspergillus chevalieri M1 genome sequence.</title>
        <authorList>
            <person name="Kadooka C."/>
            <person name="Mori K."/>
            <person name="Futagami T."/>
        </authorList>
    </citation>
    <scope>NUCLEOTIDE SEQUENCE</scope>
    <source>
        <strain evidence="22">M1</strain>
    </source>
</reference>
<dbReference type="PANTHER" id="PTHR37984:SF5">
    <property type="entry name" value="PROTEIN NYNRIN-LIKE"/>
    <property type="match status" value="1"/>
</dbReference>
<evidence type="ECO:0000256" key="15">
    <source>
        <dbReference type="ARBA" id="ARBA00023125"/>
    </source>
</evidence>
<evidence type="ECO:0000256" key="11">
    <source>
        <dbReference type="ARBA" id="ARBA00022884"/>
    </source>
</evidence>
<feature type="region of interest" description="Disordered" evidence="18">
    <location>
        <begin position="1271"/>
        <end position="1290"/>
    </location>
</feature>
<dbReference type="SUPFAM" id="SSF53098">
    <property type="entry name" value="Ribonuclease H-like"/>
    <property type="match status" value="1"/>
</dbReference>
<keyword evidence="17" id="KW-0511">Multifunctional enzyme</keyword>
<feature type="domain" description="Integrase catalytic" evidence="21">
    <location>
        <begin position="893"/>
        <end position="1056"/>
    </location>
</feature>
<keyword evidence="2" id="KW-0645">Protease</keyword>
<evidence type="ECO:0000313" key="23">
    <source>
        <dbReference type="Proteomes" id="UP000637239"/>
    </source>
</evidence>
<dbReference type="InterPro" id="IPR021109">
    <property type="entry name" value="Peptidase_aspartic_dom_sf"/>
</dbReference>
<feature type="domain" description="Reverse transcriptase" evidence="20">
    <location>
        <begin position="278"/>
        <end position="458"/>
    </location>
</feature>
<dbReference type="GO" id="GO:0015074">
    <property type="term" value="P:DNA integration"/>
    <property type="evidence" value="ECO:0007669"/>
    <property type="project" value="UniProtKB-KW"/>
</dbReference>
<evidence type="ECO:0000313" key="22">
    <source>
        <dbReference type="EMBL" id="BCR86322.1"/>
    </source>
</evidence>
<dbReference type="EMBL" id="AP024418">
    <property type="protein sequence ID" value="BCR86322.1"/>
    <property type="molecule type" value="Genomic_DNA"/>
</dbReference>
<dbReference type="GO" id="GO:0006310">
    <property type="term" value="P:DNA recombination"/>
    <property type="evidence" value="ECO:0007669"/>
    <property type="project" value="UniProtKB-KW"/>
</dbReference>
<dbReference type="Pfam" id="PF17919">
    <property type="entry name" value="RT_RNaseH_2"/>
    <property type="match status" value="1"/>
</dbReference>
<keyword evidence="14" id="KW-0239">DNA-directed DNA polymerase</keyword>
<dbReference type="GO" id="GO:0003887">
    <property type="term" value="F:DNA-directed DNA polymerase activity"/>
    <property type="evidence" value="ECO:0007669"/>
    <property type="project" value="UniProtKB-KW"/>
</dbReference>
<dbReference type="GO" id="GO:0005634">
    <property type="term" value="C:nucleus"/>
    <property type="evidence" value="ECO:0007669"/>
    <property type="project" value="UniProtKB-ARBA"/>
</dbReference>
<dbReference type="GO" id="GO:0006508">
    <property type="term" value="P:proteolysis"/>
    <property type="evidence" value="ECO:0007669"/>
    <property type="project" value="UniProtKB-KW"/>
</dbReference>
<dbReference type="SUPFAM" id="SSF54160">
    <property type="entry name" value="Chromo domain-like"/>
    <property type="match status" value="1"/>
</dbReference>
<dbReference type="FunFam" id="3.30.420.10:FF:000032">
    <property type="entry name" value="Retrovirus-related Pol polyprotein from transposon 297-like Protein"/>
    <property type="match status" value="1"/>
</dbReference>
<keyword evidence="6" id="KW-0479">Metal-binding</keyword>
<dbReference type="Gene3D" id="2.40.70.10">
    <property type="entry name" value="Acid Proteases"/>
    <property type="match status" value="1"/>
</dbReference>
<dbReference type="CDD" id="cd01647">
    <property type="entry name" value="RT_LTR"/>
    <property type="match status" value="1"/>
</dbReference>
<dbReference type="GO" id="GO:0003964">
    <property type="term" value="F:RNA-directed DNA polymerase activity"/>
    <property type="evidence" value="ECO:0007669"/>
    <property type="project" value="UniProtKB-KW"/>
</dbReference>
<dbReference type="Gene3D" id="1.10.340.70">
    <property type="match status" value="1"/>
</dbReference>
<organism evidence="22 23">
    <name type="scientific">Aspergillus chevalieri</name>
    <name type="common">Eurotium chevalieri</name>
    <dbReference type="NCBI Taxonomy" id="182096"/>
    <lineage>
        <taxon>Eukaryota</taxon>
        <taxon>Fungi</taxon>
        <taxon>Dikarya</taxon>
        <taxon>Ascomycota</taxon>
        <taxon>Pezizomycotina</taxon>
        <taxon>Eurotiomycetes</taxon>
        <taxon>Eurotiomycetidae</taxon>
        <taxon>Eurotiales</taxon>
        <taxon>Aspergillaceae</taxon>
        <taxon>Aspergillus</taxon>
        <taxon>Aspergillus subgen. Aspergillus</taxon>
    </lineage>
</organism>
<dbReference type="RefSeq" id="XP_043134844.1">
    <property type="nucleotide sequence ID" value="XM_043276913.1"/>
</dbReference>
<dbReference type="PROSITE" id="PS50013">
    <property type="entry name" value="CHROMO_2"/>
    <property type="match status" value="1"/>
</dbReference>
<keyword evidence="3" id="KW-0808">Transferase</keyword>
<sequence>MDLPTWRPAPAAQIDLQKEWNDFRKRVKFDRPEFRVSALVNGEQVSRTLVDTGCTTYGMVSENFTRKHQLERVTIKPRTIDDYKGPTDDCIREVAKISLNVGGNHQNTAWLYVVPKLGRGLDMILGLAWIDDQQVFIDPNGPKLRFTNGIVVSSMEDQPRMDIQPIGANAFALWNRQKKKDSSVQIFAASLKDIEKALRPKLPTDPRTKLPPHYHKFLSVFDRKEADKQPPHRGPNIDHKIELNKNADGTTLEPPWGPLYNMSRDELLVLRKTLTELLEKNFIRVSNSPAAAPVLLVKKPGGGLRFCVDYRALNAITKKDRYPLPLINETLERIGKAKWFTKLDVIAAFHKIRVAAGDEWLTAFRTRFGLFEWLVTPFELANAPSTFQRYVNWVLRDFLDEFASAYLDDILIFTDGTLSEHQGHVCKVLGRLQEAGLQIDIDKCEFEVKSTKYLGFIIEAGKGVSMDPAKVEAIMNWAAPTTVKGVRSFLGFANFYRRFIRNYSELTTPLTALTQKDKPFVWDDKCEESFQQLKRMFTTAPILMQFDPDRETVVETDSSGWATGGVLSQYDDDGVLRPCAYFSKKNTPAECNYQIHDKELLAIINALKEWESELISVVNFQILTDHRNLRYFTTMRRLNERQMRWADLLSRYDFTLHYRPGKLAGRPDALSRREQDVPVLGDERLKHREQRLFDPEILKDGPVEGSSKRGLVEEPHPINVSRILLAPVGTEPCNSEPSAPQGYEQANEPTNLNSERPSLEELLDMTLDEHWARVEPLDEKYGRIREAVQVGAPQFPRELGIKASISECSIEPNNRLCYRGRRWVPDIESLRTRLLQETHDSVLTGHPGRSAMYAILARRVYWPAISEDVRRFVRNCDKCSANNVWRDRRQGLLKPLPIPDRKWRYIAIDFIEKLPTSNGYENIMVIVDHLGKGVIPIPCEKIDTYTVAQKLIQSFIGYHGIPASIVSDRGRQFTNEMWKRFCELLGIKRQLSTAYHAETDGQTERMNATLELFLRSFCDHTQSNWASLLPMAQLAICSRDAASTGVSPFFLDHGYHVDPFQLEEDVEINLSAPDLGTMRERGERIAAKLRGALDIATTELAVAQQKQEDYANRRRDVAPEYQVGQKVWLDLRNIQTERPSKKLGSRQAKFTVLEKIGSHAYRLNTPGTIHNVFHTALLRPAAMDPFPSQRKDDYQPPAEMINGNEEYMVERILDERFRRWGRGERHEFLVKYIGWQEPEWNDARNMEDTIALDDWETYKTMNGIVIQSALSIPNEPPHAGGRSRRRRGGG</sequence>
<keyword evidence="13" id="KW-0695">RNA-directed DNA polymerase</keyword>
<dbReference type="InterPro" id="IPR000477">
    <property type="entry name" value="RT_dom"/>
</dbReference>
<dbReference type="Gene3D" id="3.10.10.10">
    <property type="entry name" value="HIV Type 1 Reverse Transcriptase, subunit A, domain 1"/>
    <property type="match status" value="1"/>
</dbReference>
<keyword evidence="16" id="KW-0233">DNA recombination</keyword>
<dbReference type="SUPFAM" id="SSF56672">
    <property type="entry name" value="DNA/RNA polymerases"/>
    <property type="match status" value="1"/>
</dbReference>
<evidence type="ECO:0000256" key="10">
    <source>
        <dbReference type="ARBA" id="ARBA00022842"/>
    </source>
</evidence>
<gene>
    <name evidence="22" type="ORF">ACHE_30309A</name>
</gene>
<evidence type="ECO:0000259" key="20">
    <source>
        <dbReference type="PROSITE" id="PS50878"/>
    </source>
</evidence>
<keyword evidence="4" id="KW-0548">Nucleotidyltransferase</keyword>
<evidence type="ECO:0000256" key="16">
    <source>
        <dbReference type="ARBA" id="ARBA00023172"/>
    </source>
</evidence>
<dbReference type="CDD" id="cd09274">
    <property type="entry name" value="RNase_HI_RT_Ty3"/>
    <property type="match status" value="1"/>
</dbReference>
<evidence type="ECO:0000256" key="8">
    <source>
        <dbReference type="ARBA" id="ARBA00022759"/>
    </source>
</evidence>
<dbReference type="InterPro" id="IPR041577">
    <property type="entry name" value="RT_RNaseH_2"/>
</dbReference>
<dbReference type="InterPro" id="IPR043128">
    <property type="entry name" value="Rev_trsase/Diguanyl_cyclase"/>
</dbReference>
<dbReference type="Proteomes" id="UP000637239">
    <property type="component" value="Chromosome 3"/>
</dbReference>